<accession>U5QCR5</accession>
<gene>
    <name evidence="4" type="ORF">GKIL_0466</name>
</gene>
<dbReference type="HOGENOM" id="CLU_024920_1_0_3"/>
<dbReference type="InterPro" id="IPR003362">
    <property type="entry name" value="Bact_transf"/>
</dbReference>
<reference evidence="4 5" key="1">
    <citation type="journal article" date="2013" name="PLoS ONE">
        <title>Cultivation and Complete Genome Sequencing of Gloeobacter kilaueensis sp. nov., from a Lava Cave in Kilauea Caldera, Hawai'i.</title>
        <authorList>
            <person name="Saw J.H."/>
            <person name="Schatz M."/>
            <person name="Brown M.V."/>
            <person name="Kunkel D.D."/>
            <person name="Foster J.S."/>
            <person name="Shick H."/>
            <person name="Christensen S."/>
            <person name="Hou S."/>
            <person name="Wan X."/>
            <person name="Donachie S.P."/>
        </authorList>
    </citation>
    <scope>NUCLEOTIDE SEQUENCE [LARGE SCALE GENOMIC DNA]</scope>
    <source>
        <strain evidence="5">JS</strain>
    </source>
</reference>
<keyword evidence="5" id="KW-1185">Reference proteome</keyword>
<feature type="transmembrane region" description="Helical" evidence="2">
    <location>
        <begin position="32"/>
        <end position="53"/>
    </location>
</feature>
<dbReference type="OrthoDB" id="570875at2"/>
<name>U5QCR5_GLOK1</name>
<dbReference type="Pfam" id="PF02397">
    <property type="entry name" value="Bac_transf"/>
    <property type="match status" value="1"/>
</dbReference>
<evidence type="ECO:0000313" key="4">
    <source>
        <dbReference type="EMBL" id="AGY56712.1"/>
    </source>
</evidence>
<dbReference type="PANTHER" id="PTHR30576">
    <property type="entry name" value="COLANIC BIOSYNTHESIS UDP-GLUCOSE LIPID CARRIER TRANSFERASE"/>
    <property type="match status" value="1"/>
</dbReference>
<comment type="similarity">
    <text evidence="1">Belongs to the bacterial sugar transferase family.</text>
</comment>
<feature type="domain" description="Bacterial sugar transferase" evidence="3">
    <location>
        <begin position="27"/>
        <end position="219"/>
    </location>
</feature>
<dbReference type="STRING" id="1183438.GKIL_0466"/>
<dbReference type="PANTHER" id="PTHR30576:SF23">
    <property type="entry name" value="GLUCOSYLTRANSFERASE"/>
    <property type="match status" value="1"/>
</dbReference>
<evidence type="ECO:0000256" key="1">
    <source>
        <dbReference type="ARBA" id="ARBA00006464"/>
    </source>
</evidence>
<evidence type="ECO:0000256" key="2">
    <source>
        <dbReference type="SAM" id="Phobius"/>
    </source>
</evidence>
<dbReference type="eggNOG" id="COG2148">
    <property type="taxonomic scope" value="Bacteria"/>
</dbReference>
<dbReference type="GO" id="GO:0016780">
    <property type="term" value="F:phosphotransferase activity, for other substituted phosphate groups"/>
    <property type="evidence" value="ECO:0007669"/>
    <property type="project" value="TreeGrafter"/>
</dbReference>
<dbReference type="RefSeq" id="WP_023171738.1">
    <property type="nucleotide sequence ID" value="NC_022600.1"/>
</dbReference>
<keyword evidence="4" id="KW-0808">Transferase</keyword>
<dbReference type="PATRIC" id="fig|1183438.3.peg.464"/>
<proteinExistence type="inferred from homology"/>
<evidence type="ECO:0000313" key="5">
    <source>
        <dbReference type="Proteomes" id="UP000017396"/>
    </source>
</evidence>
<dbReference type="Proteomes" id="UP000017396">
    <property type="component" value="Chromosome"/>
</dbReference>
<keyword evidence="2" id="KW-0472">Membrane</keyword>
<keyword evidence="2" id="KW-1133">Transmembrane helix</keyword>
<sequence>MNTSQLQSGRLSFAPPRPAPLSYRFLKRAFDFCAAAFGLLLLAPLLVLVALVICLDSPGPIFFRQQRLGRGGRPFRIWKFRTMVKGAEAQLARLENCNESEGGVLFKMKADPRVTRLGAFLRRTSLDELPQLINVLAGQMSLVGPRPLQLRDCERARERYPDVFAHRLSVLPGITGPWQVRGRSEVAFEPMLHLDLDYIAQRSFWLDLVILQQTLVVVLARRGAY</sequence>
<evidence type="ECO:0000259" key="3">
    <source>
        <dbReference type="Pfam" id="PF02397"/>
    </source>
</evidence>
<dbReference type="KEGG" id="glj:GKIL_0466"/>
<dbReference type="EMBL" id="CP003587">
    <property type="protein sequence ID" value="AGY56712.1"/>
    <property type="molecule type" value="Genomic_DNA"/>
</dbReference>
<protein>
    <submittedName>
        <fullName evidence="4">Glycosyltransferase</fullName>
    </submittedName>
</protein>
<keyword evidence="2" id="KW-0812">Transmembrane</keyword>
<dbReference type="AlphaFoldDB" id="U5QCR5"/>
<organism evidence="4 5">
    <name type="scientific">Gloeobacter kilaueensis (strain ATCC BAA-2537 / CCAP 1431/1 / ULC 316 / JS1)</name>
    <dbReference type="NCBI Taxonomy" id="1183438"/>
    <lineage>
        <taxon>Bacteria</taxon>
        <taxon>Bacillati</taxon>
        <taxon>Cyanobacteriota</taxon>
        <taxon>Cyanophyceae</taxon>
        <taxon>Gloeobacterales</taxon>
        <taxon>Gloeobacteraceae</taxon>
        <taxon>Gloeobacter</taxon>
    </lineage>
</organism>